<proteinExistence type="predicted"/>
<dbReference type="InterPro" id="IPR010406">
    <property type="entry name" value="DUF1003"/>
</dbReference>
<evidence type="ECO:0000256" key="2">
    <source>
        <dbReference type="SAM" id="Phobius"/>
    </source>
</evidence>
<reference evidence="4" key="1">
    <citation type="journal article" date="2022" name="Int. J. Syst. Evol. Microbiol.">
        <title>Anaeromyxobacter oryzae sp. nov., Anaeromyxobacter diazotrophicus sp. nov. and Anaeromyxobacter paludicola sp. nov., isolated from paddy soils.</title>
        <authorList>
            <person name="Itoh H."/>
            <person name="Xu Z."/>
            <person name="Mise K."/>
            <person name="Masuda Y."/>
            <person name="Ushijima N."/>
            <person name="Hayakawa C."/>
            <person name="Shiratori Y."/>
            <person name="Senoo K."/>
        </authorList>
    </citation>
    <scope>NUCLEOTIDE SEQUENCE [LARGE SCALE GENOMIC DNA]</scope>
    <source>
        <strain evidence="4">Red630</strain>
    </source>
</reference>
<keyword evidence="4" id="KW-1185">Reference proteome</keyword>
<evidence type="ECO:0000313" key="4">
    <source>
        <dbReference type="Proteomes" id="UP001162734"/>
    </source>
</evidence>
<dbReference type="EMBL" id="AP025592">
    <property type="protein sequence ID" value="BDG09487.1"/>
    <property type="molecule type" value="Genomic_DNA"/>
</dbReference>
<name>A0ABN6NC12_9BACT</name>
<feature type="transmembrane region" description="Helical" evidence="2">
    <location>
        <begin position="65"/>
        <end position="86"/>
    </location>
</feature>
<accession>A0ABN6NC12</accession>
<evidence type="ECO:0008006" key="5">
    <source>
        <dbReference type="Google" id="ProtNLM"/>
    </source>
</evidence>
<gene>
    <name evidence="3" type="ORF">AMPC_26000</name>
</gene>
<keyword evidence="2" id="KW-0472">Membrane</keyword>
<dbReference type="Proteomes" id="UP001162734">
    <property type="component" value="Chromosome"/>
</dbReference>
<sequence>MVERNIEALLSRRAREERRRPREVRAADLITAFAGSMRFVYLHLVVYGAWVLVNLPWSPWRFDRQFIVLGTAASIEAIFLSTFILISQNRMTALADKRADLDLQVSLLAEHEVTRLIRLVSAVAERLGVEESRSPELGELKRDVRPEAVLDTLEAAAARARPGSEPGEGAGRGGAGPR</sequence>
<keyword evidence="2" id="KW-0812">Transmembrane</keyword>
<evidence type="ECO:0000256" key="1">
    <source>
        <dbReference type="SAM" id="MobiDB-lite"/>
    </source>
</evidence>
<protein>
    <recommendedName>
        <fullName evidence="5">DUF1003 domain-containing protein</fullName>
    </recommendedName>
</protein>
<keyword evidence="2" id="KW-1133">Transmembrane helix</keyword>
<feature type="region of interest" description="Disordered" evidence="1">
    <location>
        <begin position="155"/>
        <end position="178"/>
    </location>
</feature>
<organism evidence="3 4">
    <name type="scientific">Anaeromyxobacter paludicola</name>
    <dbReference type="NCBI Taxonomy" id="2918171"/>
    <lineage>
        <taxon>Bacteria</taxon>
        <taxon>Pseudomonadati</taxon>
        <taxon>Myxococcota</taxon>
        <taxon>Myxococcia</taxon>
        <taxon>Myxococcales</taxon>
        <taxon>Cystobacterineae</taxon>
        <taxon>Anaeromyxobacteraceae</taxon>
        <taxon>Anaeromyxobacter</taxon>
    </lineage>
</organism>
<dbReference type="Pfam" id="PF06210">
    <property type="entry name" value="DUF1003"/>
    <property type="match status" value="1"/>
</dbReference>
<feature type="transmembrane region" description="Helical" evidence="2">
    <location>
        <begin position="29"/>
        <end position="53"/>
    </location>
</feature>
<evidence type="ECO:0000313" key="3">
    <source>
        <dbReference type="EMBL" id="BDG09487.1"/>
    </source>
</evidence>
<feature type="compositionally biased region" description="Gly residues" evidence="1">
    <location>
        <begin position="166"/>
        <end position="178"/>
    </location>
</feature>